<evidence type="ECO:0000256" key="2">
    <source>
        <dbReference type="ARBA" id="ARBA00005371"/>
    </source>
</evidence>
<dbReference type="KEGG" id="bcom:BAUCODRAFT_147364"/>
<proteinExistence type="inferred from homology"/>
<feature type="compositionally biased region" description="Low complexity" evidence="6">
    <location>
        <begin position="70"/>
        <end position="80"/>
    </location>
</feature>
<reference evidence="7 8" key="1">
    <citation type="journal article" date="2012" name="PLoS Pathog.">
        <title>Diverse lifestyles and strategies of plant pathogenesis encoded in the genomes of eighteen Dothideomycetes fungi.</title>
        <authorList>
            <person name="Ohm R.A."/>
            <person name="Feau N."/>
            <person name="Henrissat B."/>
            <person name="Schoch C.L."/>
            <person name="Horwitz B.A."/>
            <person name="Barry K.W."/>
            <person name="Condon B.J."/>
            <person name="Copeland A.C."/>
            <person name="Dhillon B."/>
            <person name="Glaser F."/>
            <person name="Hesse C.N."/>
            <person name="Kosti I."/>
            <person name="LaButti K."/>
            <person name="Lindquist E.A."/>
            <person name="Lucas S."/>
            <person name="Salamov A.A."/>
            <person name="Bradshaw R.E."/>
            <person name="Ciuffetti L."/>
            <person name="Hamelin R.C."/>
            <person name="Kema G.H.J."/>
            <person name="Lawrence C."/>
            <person name="Scott J.A."/>
            <person name="Spatafora J.W."/>
            <person name="Turgeon B.G."/>
            <person name="de Wit P.J.G.M."/>
            <person name="Zhong S."/>
            <person name="Goodwin S.B."/>
            <person name="Grigoriev I.V."/>
        </authorList>
    </citation>
    <scope>NUCLEOTIDE SEQUENCE [LARGE SCALE GENOMIC DNA]</scope>
    <source>
        <strain evidence="7 8">UAMH 10762</strain>
    </source>
</reference>
<dbReference type="CDD" id="cd22851">
    <property type="entry name" value="SMN_N"/>
    <property type="match status" value="1"/>
</dbReference>
<dbReference type="GeneID" id="19108757"/>
<keyword evidence="8" id="KW-1185">Reference proteome</keyword>
<protein>
    <recommendedName>
        <fullName evidence="9">Survival motor neuron Tudor domain-containing protein</fullName>
    </recommendedName>
</protein>
<feature type="region of interest" description="Disordered" evidence="6">
    <location>
        <begin position="69"/>
        <end position="104"/>
    </location>
</feature>
<evidence type="ECO:0000256" key="3">
    <source>
        <dbReference type="ARBA" id="ARBA00022664"/>
    </source>
</evidence>
<comment type="subcellular location">
    <subcellularLocation>
        <location evidence="1">Nucleus</location>
    </subcellularLocation>
</comment>
<evidence type="ECO:0000313" key="7">
    <source>
        <dbReference type="EMBL" id="EMC97220.1"/>
    </source>
</evidence>
<dbReference type="OMA" id="MMSWYFA"/>
<dbReference type="Proteomes" id="UP000011761">
    <property type="component" value="Unassembled WGS sequence"/>
</dbReference>
<accession>M2NE49</accession>
<evidence type="ECO:0000313" key="8">
    <source>
        <dbReference type="Proteomes" id="UP000011761"/>
    </source>
</evidence>
<dbReference type="eggNOG" id="KOG4327">
    <property type="taxonomic scope" value="Eukaryota"/>
</dbReference>
<name>M2NE49_BAUPA</name>
<dbReference type="GO" id="GO:0006397">
    <property type="term" value="P:mRNA processing"/>
    <property type="evidence" value="ECO:0007669"/>
    <property type="project" value="UniProtKB-KW"/>
</dbReference>
<dbReference type="CDD" id="cd22852">
    <property type="entry name" value="SMN_C"/>
    <property type="match status" value="1"/>
</dbReference>
<keyword evidence="3" id="KW-0507">mRNA processing</keyword>
<dbReference type="HOGENOM" id="CLU_093937_1_0_1"/>
<evidence type="ECO:0008006" key="9">
    <source>
        <dbReference type="Google" id="ProtNLM"/>
    </source>
</evidence>
<dbReference type="RefSeq" id="XP_007675708.1">
    <property type="nucleotide sequence ID" value="XM_007677518.1"/>
</dbReference>
<evidence type="ECO:0000256" key="1">
    <source>
        <dbReference type="ARBA" id="ARBA00004123"/>
    </source>
</evidence>
<dbReference type="PANTHER" id="PTHR39267:SF1">
    <property type="entry name" value="SURVIVAL MOTOR NEURON PROTEIN"/>
    <property type="match status" value="1"/>
</dbReference>
<organism evidence="7 8">
    <name type="scientific">Baudoinia panamericana (strain UAMH 10762)</name>
    <name type="common">Angels' share fungus</name>
    <name type="synonym">Baudoinia compniacensis (strain UAMH 10762)</name>
    <dbReference type="NCBI Taxonomy" id="717646"/>
    <lineage>
        <taxon>Eukaryota</taxon>
        <taxon>Fungi</taxon>
        <taxon>Dikarya</taxon>
        <taxon>Ascomycota</taxon>
        <taxon>Pezizomycotina</taxon>
        <taxon>Dothideomycetes</taxon>
        <taxon>Dothideomycetidae</taxon>
        <taxon>Mycosphaerellales</taxon>
        <taxon>Teratosphaeriaceae</taxon>
        <taxon>Baudoinia</taxon>
    </lineage>
</organism>
<dbReference type="AlphaFoldDB" id="M2NE49"/>
<evidence type="ECO:0000256" key="4">
    <source>
        <dbReference type="ARBA" id="ARBA00023187"/>
    </source>
</evidence>
<dbReference type="STRING" id="717646.M2NE49"/>
<dbReference type="InterPro" id="IPR040424">
    <property type="entry name" value="Smn1"/>
</dbReference>
<comment type="similarity">
    <text evidence="2">Belongs to the SMN family.</text>
</comment>
<dbReference type="GO" id="GO:0008380">
    <property type="term" value="P:RNA splicing"/>
    <property type="evidence" value="ECO:0007669"/>
    <property type="project" value="UniProtKB-KW"/>
</dbReference>
<dbReference type="OrthoDB" id="197400at2759"/>
<evidence type="ECO:0000256" key="5">
    <source>
        <dbReference type="ARBA" id="ARBA00023242"/>
    </source>
</evidence>
<dbReference type="PANTHER" id="PTHR39267">
    <property type="entry name" value="SURVIVAL MOTOR NEURON-LIKE PROTEIN 1"/>
    <property type="match status" value="1"/>
</dbReference>
<evidence type="ECO:0000256" key="6">
    <source>
        <dbReference type="SAM" id="MobiDB-lite"/>
    </source>
</evidence>
<dbReference type="EMBL" id="KB445554">
    <property type="protein sequence ID" value="EMC97220.1"/>
    <property type="molecule type" value="Genomic_DNA"/>
</dbReference>
<keyword evidence="4" id="KW-0508">mRNA splicing</keyword>
<gene>
    <name evidence="7" type="ORF">BAUCODRAFT_147364</name>
</gene>
<dbReference type="InterPro" id="IPR047313">
    <property type="entry name" value="SMN_C"/>
</dbReference>
<dbReference type="GO" id="GO:0005634">
    <property type="term" value="C:nucleus"/>
    <property type="evidence" value="ECO:0007669"/>
    <property type="project" value="UniProtKB-SubCell"/>
</dbReference>
<sequence>MAGRNMSHEEVWDDSALVTSWNEALDEYKKYHSIAVKGQSVEDMFDEAERIQQLNGYTNAIAEIDRPKLAQHSAEAATAAQPKSSDVKSGTGAGQEKPTAQSAALPNALLGSVQDEGLKNIMMSWYYAGYYTGLYEGQQKAYSAMQQGV</sequence>
<keyword evidence="5" id="KW-0539">Nucleus</keyword>